<dbReference type="PANTHER" id="PTHR36838">
    <property type="entry name" value="AUXIN EFFLUX CARRIER FAMILY PROTEIN"/>
    <property type="match status" value="1"/>
</dbReference>
<evidence type="ECO:0000256" key="2">
    <source>
        <dbReference type="ARBA" id="ARBA00022448"/>
    </source>
</evidence>
<accession>A0A4P6MMB4</accession>
<keyword evidence="4 7" id="KW-0812">Transmembrane</keyword>
<protein>
    <recommendedName>
        <fullName evidence="10">Malate permease</fullName>
    </recommendedName>
</protein>
<evidence type="ECO:0000256" key="1">
    <source>
        <dbReference type="ARBA" id="ARBA00004141"/>
    </source>
</evidence>
<feature type="transmembrane region" description="Helical" evidence="7">
    <location>
        <begin position="44"/>
        <end position="63"/>
    </location>
</feature>
<dbReference type="OrthoDB" id="401182at2"/>
<keyword evidence="6 7" id="KW-0472">Membrane</keyword>
<dbReference type="EMBL" id="CP034841">
    <property type="protein sequence ID" value="QBF34775.1"/>
    <property type="molecule type" value="Genomic_DNA"/>
</dbReference>
<evidence type="ECO:0000256" key="5">
    <source>
        <dbReference type="ARBA" id="ARBA00022989"/>
    </source>
</evidence>
<organism evidence="8 9">
    <name type="scientific">Mycoplasmopsis phocirhinis</name>
    <dbReference type="NCBI Taxonomy" id="142650"/>
    <lineage>
        <taxon>Bacteria</taxon>
        <taxon>Bacillati</taxon>
        <taxon>Mycoplasmatota</taxon>
        <taxon>Mycoplasmoidales</taxon>
        <taxon>Metamycoplasmataceae</taxon>
        <taxon>Mycoplasmopsis</taxon>
    </lineage>
</organism>
<sequence>MNNVFIATITNSNLIAVFLSSILVIFLGYIFTKLSIFKIQWIAPFSKIVLEIALPAIAIKGFMSSLTIQKLKEQAWVLLISILFYSILSLLSFIWIKKWKAPAFINKAEPDSILLLLSNSSNQQHNKQKILTMWMLLIFGSTTTFGLPIISEFYRATPHENVSILSISLFGVPQRIFLYTYCLIMLSGIKFNKSNLVTTIKKLAKNTTLIITLIGFSLWLTQLIPGAGEHSEIVSKTLTLENNKNVLAIKKANYGLNFLPIYFDAEGNKYIYNINKSIYQLTLITPTGWIDAGVTMPYFRNIANILASLCTPLVWLSVGMKMSESRFKTIFSDKSVWLYTIIKIILIPLLMLGIMYSLYSANRKVGAIEALSIVVISATPPGAVPVAIALSNNKEPTFTARASVFSTLASIIFIPIWIVVCQLIFI</sequence>
<feature type="transmembrane region" description="Helical" evidence="7">
    <location>
        <begin position="207"/>
        <end position="228"/>
    </location>
</feature>
<dbReference type="PANTHER" id="PTHR36838:SF1">
    <property type="entry name" value="SLR1864 PROTEIN"/>
    <property type="match status" value="1"/>
</dbReference>
<feature type="transmembrane region" description="Helical" evidence="7">
    <location>
        <begin position="402"/>
        <end position="425"/>
    </location>
</feature>
<evidence type="ECO:0000313" key="9">
    <source>
        <dbReference type="Proteomes" id="UP000289326"/>
    </source>
</evidence>
<comment type="subcellular location">
    <subcellularLocation>
        <location evidence="1">Membrane</location>
        <topology evidence="1">Multi-pass membrane protein</topology>
    </subcellularLocation>
</comment>
<evidence type="ECO:0000313" key="8">
    <source>
        <dbReference type="EMBL" id="QBF34775.1"/>
    </source>
</evidence>
<dbReference type="GO" id="GO:0016020">
    <property type="term" value="C:membrane"/>
    <property type="evidence" value="ECO:0007669"/>
    <property type="project" value="UniProtKB-SubCell"/>
</dbReference>
<feature type="transmembrane region" description="Helical" evidence="7">
    <location>
        <begin position="298"/>
        <end position="316"/>
    </location>
</feature>
<dbReference type="GO" id="GO:0055085">
    <property type="term" value="P:transmembrane transport"/>
    <property type="evidence" value="ECO:0007669"/>
    <property type="project" value="InterPro"/>
</dbReference>
<evidence type="ECO:0000256" key="7">
    <source>
        <dbReference type="SAM" id="Phobius"/>
    </source>
</evidence>
<dbReference type="RefSeq" id="WP_130429552.1">
    <property type="nucleotide sequence ID" value="NZ_CP034841.1"/>
</dbReference>
<keyword evidence="2" id="KW-0813">Transport</keyword>
<feature type="transmembrane region" description="Helical" evidence="7">
    <location>
        <begin position="336"/>
        <end position="358"/>
    </location>
</feature>
<dbReference type="KEGG" id="mphi:EG856_02500"/>
<evidence type="ECO:0008006" key="10">
    <source>
        <dbReference type="Google" id="ProtNLM"/>
    </source>
</evidence>
<evidence type="ECO:0000256" key="3">
    <source>
        <dbReference type="ARBA" id="ARBA00022475"/>
    </source>
</evidence>
<feature type="transmembrane region" description="Helical" evidence="7">
    <location>
        <begin position="162"/>
        <end position="186"/>
    </location>
</feature>
<keyword evidence="5 7" id="KW-1133">Transmembrane helix</keyword>
<evidence type="ECO:0000256" key="4">
    <source>
        <dbReference type="ARBA" id="ARBA00022692"/>
    </source>
</evidence>
<keyword evidence="9" id="KW-1185">Reference proteome</keyword>
<dbReference type="AlphaFoldDB" id="A0A4P6MMB4"/>
<keyword evidence="3" id="KW-1003">Cell membrane</keyword>
<feature type="transmembrane region" description="Helical" evidence="7">
    <location>
        <begin position="12"/>
        <end position="32"/>
    </location>
</feature>
<dbReference type="Pfam" id="PF03547">
    <property type="entry name" value="Mem_trans"/>
    <property type="match status" value="1"/>
</dbReference>
<feature type="transmembrane region" description="Helical" evidence="7">
    <location>
        <begin position="130"/>
        <end position="150"/>
    </location>
</feature>
<proteinExistence type="predicted"/>
<dbReference type="InterPro" id="IPR004776">
    <property type="entry name" value="Mem_transp_PIN-like"/>
</dbReference>
<reference evidence="8 9" key="1">
    <citation type="submission" date="2019-01" db="EMBL/GenBank/DDBJ databases">
        <title>Complete sequence and annotation of the Mycoplasma phocirhinis strain 852T genome.</title>
        <authorList>
            <person name="Frasca S.Jr."/>
            <person name="Kutish G.F."/>
            <person name="Castellanos Gell J."/>
            <person name="Michaels D.L."/>
            <person name="Brown D.R."/>
        </authorList>
    </citation>
    <scope>NUCLEOTIDE SEQUENCE [LARGE SCALE GENOMIC DNA]</scope>
    <source>
        <strain evidence="8 9">852</strain>
    </source>
</reference>
<evidence type="ECO:0000256" key="6">
    <source>
        <dbReference type="ARBA" id="ARBA00023136"/>
    </source>
</evidence>
<feature type="transmembrane region" description="Helical" evidence="7">
    <location>
        <begin position="370"/>
        <end position="390"/>
    </location>
</feature>
<feature type="transmembrane region" description="Helical" evidence="7">
    <location>
        <begin position="75"/>
        <end position="96"/>
    </location>
</feature>
<name>A0A4P6MMB4_9BACT</name>
<gene>
    <name evidence="8" type="ORF">EG856_02500</name>
</gene>
<dbReference type="Proteomes" id="UP000289326">
    <property type="component" value="Chromosome"/>
</dbReference>